<evidence type="ECO:0000313" key="1">
    <source>
        <dbReference type="EMBL" id="KAH3662788.1"/>
    </source>
</evidence>
<proteinExistence type="predicted"/>
<protein>
    <submittedName>
        <fullName evidence="1">Uncharacterized protein</fullName>
    </submittedName>
</protein>
<accession>A0A9P8NZJ0</accession>
<name>A0A9P8NZJ0_9ASCO</name>
<evidence type="ECO:0000313" key="2">
    <source>
        <dbReference type="Proteomes" id="UP000788993"/>
    </source>
</evidence>
<dbReference type="AlphaFoldDB" id="A0A9P8NZJ0"/>
<reference evidence="1" key="2">
    <citation type="submission" date="2021-01" db="EMBL/GenBank/DDBJ databases">
        <authorList>
            <person name="Schikora-Tamarit M.A."/>
        </authorList>
    </citation>
    <scope>NUCLEOTIDE SEQUENCE</scope>
    <source>
        <strain evidence="1">NCAIM Y.01608</strain>
    </source>
</reference>
<comment type="caution">
    <text evidence="1">The sequence shown here is derived from an EMBL/GenBank/DDBJ whole genome shotgun (WGS) entry which is preliminary data.</text>
</comment>
<organism evidence="1 2">
    <name type="scientific">Ogataea polymorpha</name>
    <dbReference type="NCBI Taxonomy" id="460523"/>
    <lineage>
        <taxon>Eukaryota</taxon>
        <taxon>Fungi</taxon>
        <taxon>Dikarya</taxon>
        <taxon>Ascomycota</taxon>
        <taxon>Saccharomycotina</taxon>
        <taxon>Pichiomycetes</taxon>
        <taxon>Pichiales</taxon>
        <taxon>Pichiaceae</taxon>
        <taxon>Ogataea</taxon>
    </lineage>
</organism>
<sequence length="208" mass="23983">MVVCSTTPLQLVALGHKRPQPEQNIGNGVDEDHLHLSHDLQLSYSKSFHCFFVQQLLDIQTHFVSRSVWVRRLWRLRRAIIRELGIVVAEIVHVFNVCVRVEVLPMQFGTYLHVWENKHQQQLADFVHDRVSQNFRDEPALLTADKIHFAAHGPILAHHVEIDRNIDCGDQDSNTVPDYPGQIPDRRKRLHVAPADLVYVTLVPCECE</sequence>
<gene>
    <name evidence="1" type="ORF">OGATHE_004364</name>
</gene>
<dbReference type="Proteomes" id="UP000788993">
    <property type="component" value="Unassembled WGS sequence"/>
</dbReference>
<dbReference type="EMBL" id="JAEUBD010001266">
    <property type="protein sequence ID" value="KAH3662788.1"/>
    <property type="molecule type" value="Genomic_DNA"/>
</dbReference>
<keyword evidence="2" id="KW-1185">Reference proteome</keyword>
<reference evidence="1" key="1">
    <citation type="journal article" date="2021" name="Open Biol.">
        <title>Shared evolutionary footprints suggest mitochondrial oxidative damage underlies multiple complex I losses in fungi.</title>
        <authorList>
            <person name="Schikora-Tamarit M.A."/>
            <person name="Marcet-Houben M."/>
            <person name="Nosek J."/>
            <person name="Gabaldon T."/>
        </authorList>
    </citation>
    <scope>NUCLEOTIDE SEQUENCE</scope>
    <source>
        <strain evidence="1">NCAIM Y.01608</strain>
    </source>
</reference>